<dbReference type="RefSeq" id="WP_101287172.1">
    <property type="nucleotide sequence ID" value="NZ_FOUQ01000011.1"/>
</dbReference>
<evidence type="ECO:0008006" key="4">
    <source>
        <dbReference type="Google" id="ProtNLM"/>
    </source>
</evidence>
<dbReference type="Proteomes" id="UP000233491">
    <property type="component" value="Unassembled WGS sequence"/>
</dbReference>
<evidence type="ECO:0000256" key="1">
    <source>
        <dbReference type="SAM" id="MobiDB-lite"/>
    </source>
</evidence>
<feature type="region of interest" description="Disordered" evidence="1">
    <location>
        <begin position="123"/>
        <end position="205"/>
    </location>
</feature>
<sequence>MPKDMIRYDVLAQEAFRGLVKKVLAEVAHAGLPGEHHFYIIFDTRAPGVRISTRLKERYPDEMTIVIQHQYWELVVNETSFEIGLSFSGVPEKLVVPFAAVRGFFDPSVEFAVQFPLVDESGNAADMPEEGPLKAIGPASGGPKAAPRPAAKAPAAKESASKDSKPAKPAAETARTSEEPKPDAKPADDAKGPTVVSLDAFRKKP</sequence>
<accession>A0A1I4VFR2</accession>
<dbReference type="EMBL" id="PJNW01000002">
    <property type="protein sequence ID" value="PKR90075.1"/>
    <property type="molecule type" value="Genomic_DNA"/>
</dbReference>
<dbReference type="InterPro" id="IPR007481">
    <property type="entry name" value="SspB"/>
</dbReference>
<dbReference type="Pfam" id="PF04386">
    <property type="entry name" value="SspB"/>
    <property type="match status" value="1"/>
</dbReference>
<protein>
    <recommendedName>
        <fullName evidence="4">Stringent starvation protein B</fullName>
    </recommendedName>
</protein>
<feature type="compositionally biased region" description="Low complexity" evidence="1">
    <location>
        <begin position="134"/>
        <end position="158"/>
    </location>
</feature>
<name>A0A1I4VFR2_9HYPH</name>
<reference evidence="2 3" key="1">
    <citation type="submission" date="2017-12" db="EMBL/GenBank/DDBJ databases">
        <title>Anaerobic carbon monoxide metabolism by Pleomorphomonas carboxyditropha sp. nov., a new mesophilic hydrogenogenic carboxidotroph.</title>
        <authorList>
            <person name="Esquivel-Elizondo S."/>
            <person name="Krajmalnik-Brown R."/>
        </authorList>
    </citation>
    <scope>NUCLEOTIDE SEQUENCE [LARGE SCALE GENOMIC DNA]</scope>
    <source>
        <strain evidence="2 3">R5-392</strain>
    </source>
</reference>
<dbReference type="AlphaFoldDB" id="A0A1I4VFR2"/>
<dbReference type="Gene3D" id="2.30.30.220">
    <property type="entry name" value="SspB-like"/>
    <property type="match status" value="1"/>
</dbReference>
<dbReference type="InterPro" id="IPR036760">
    <property type="entry name" value="SspB-like_sf"/>
</dbReference>
<dbReference type="OrthoDB" id="9800412at2"/>
<feature type="compositionally biased region" description="Basic and acidic residues" evidence="1">
    <location>
        <begin position="175"/>
        <end position="191"/>
    </location>
</feature>
<organism evidence="2 3">
    <name type="scientific">Pleomorphomonas diazotrophica</name>
    <dbReference type="NCBI Taxonomy" id="1166257"/>
    <lineage>
        <taxon>Bacteria</taxon>
        <taxon>Pseudomonadati</taxon>
        <taxon>Pseudomonadota</taxon>
        <taxon>Alphaproteobacteria</taxon>
        <taxon>Hyphomicrobiales</taxon>
        <taxon>Pleomorphomonadaceae</taxon>
        <taxon>Pleomorphomonas</taxon>
    </lineage>
</organism>
<comment type="caution">
    <text evidence="2">The sequence shown here is derived from an EMBL/GenBank/DDBJ whole genome shotgun (WGS) entry which is preliminary data.</text>
</comment>
<proteinExistence type="predicted"/>
<evidence type="ECO:0000313" key="2">
    <source>
        <dbReference type="EMBL" id="PKR90075.1"/>
    </source>
</evidence>
<dbReference type="SUPFAM" id="SSF101738">
    <property type="entry name" value="SspB-like"/>
    <property type="match status" value="1"/>
</dbReference>
<gene>
    <name evidence="2" type="ORF">CXZ10_01400</name>
</gene>
<evidence type="ECO:0000313" key="3">
    <source>
        <dbReference type="Proteomes" id="UP000233491"/>
    </source>
</evidence>
<keyword evidence="3" id="KW-1185">Reference proteome</keyword>